<dbReference type="EMBL" id="LR796634">
    <property type="protein sequence ID" value="CAB4155503.1"/>
    <property type="molecule type" value="Genomic_DNA"/>
</dbReference>
<evidence type="ECO:0000313" key="1">
    <source>
        <dbReference type="EMBL" id="CAB4155503.1"/>
    </source>
</evidence>
<proteinExistence type="predicted"/>
<reference evidence="1" key="1">
    <citation type="submission" date="2020-04" db="EMBL/GenBank/DDBJ databases">
        <authorList>
            <person name="Chiriac C."/>
            <person name="Salcher M."/>
            <person name="Ghai R."/>
            <person name="Kavagutti S V."/>
        </authorList>
    </citation>
    <scope>NUCLEOTIDE SEQUENCE</scope>
</reference>
<protein>
    <submittedName>
        <fullName evidence="1">Uncharacterized protein</fullName>
    </submittedName>
</protein>
<name>A0A6J5N9C3_9CAUD</name>
<accession>A0A6J5N9C3</accession>
<sequence length="141" mass="16142">MTEESRLNFELEQMTAPAFTLCLEDRFALATTPYWVDATEQGDDDYDDTWEMQPMKSGACWQLLPTEYKVFIKGNSHHCPKCNERNDTYLVLIGKNHLGVEYMFHLSWQIAQAMLKAGIITSDDFSFTTSECCTCFLGGLK</sequence>
<organism evidence="1">
    <name type="scientific">uncultured Caudovirales phage</name>
    <dbReference type="NCBI Taxonomy" id="2100421"/>
    <lineage>
        <taxon>Viruses</taxon>
        <taxon>Duplodnaviria</taxon>
        <taxon>Heunggongvirae</taxon>
        <taxon>Uroviricota</taxon>
        <taxon>Caudoviricetes</taxon>
        <taxon>Peduoviridae</taxon>
        <taxon>Maltschvirus</taxon>
        <taxon>Maltschvirus maltsch</taxon>
    </lineage>
</organism>
<gene>
    <name evidence="1" type="ORF">UFOVP657_5</name>
</gene>